<keyword evidence="2" id="KW-0812">Transmembrane</keyword>
<dbReference type="VEuPathDB" id="VectorBase:RPRC010195"/>
<keyword evidence="4" id="KW-1185">Reference proteome</keyword>
<feature type="compositionally biased region" description="Basic and acidic residues" evidence="1">
    <location>
        <begin position="1"/>
        <end position="15"/>
    </location>
</feature>
<evidence type="ECO:0000313" key="3">
    <source>
        <dbReference type="EnsemblMetazoa" id="RPRC010195-PA"/>
    </source>
</evidence>
<dbReference type="EnsemblMetazoa" id="RPRC010195-RA">
    <property type="protein sequence ID" value="RPRC010195-PA"/>
    <property type="gene ID" value="RPRC010195"/>
</dbReference>
<accession>T1I1M5</accession>
<evidence type="ECO:0000256" key="1">
    <source>
        <dbReference type="SAM" id="MobiDB-lite"/>
    </source>
</evidence>
<evidence type="ECO:0000313" key="4">
    <source>
        <dbReference type="Proteomes" id="UP000015103"/>
    </source>
</evidence>
<dbReference type="HOGENOM" id="CLU_1612868_0_0_1"/>
<dbReference type="Proteomes" id="UP000015103">
    <property type="component" value="Unassembled WGS sequence"/>
</dbReference>
<dbReference type="AlphaFoldDB" id="T1I1M5"/>
<reference evidence="3" key="1">
    <citation type="submission" date="2015-05" db="UniProtKB">
        <authorList>
            <consortium name="EnsemblMetazoa"/>
        </authorList>
    </citation>
    <scope>IDENTIFICATION</scope>
</reference>
<keyword evidence="2" id="KW-0472">Membrane</keyword>
<proteinExistence type="predicted"/>
<dbReference type="InParanoid" id="T1I1M5"/>
<name>T1I1M5_RHOPR</name>
<sequence>MGAPERLIKKIEKARKERRQSRKESRATLVNSKRNLILEETKKVQPELSEAEKLKLWRIEKKRKMDEEKLRRRPPFITFVNVKHTEFRYIFQQIENVKQPVPARTIAKQTKTVPIKPETTLKKLENMRITRQNANKVLPASVSSWMLNFAAILIEIMNKPFFFLS</sequence>
<dbReference type="EMBL" id="ACPB03016271">
    <property type="status" value="NOT_ANNOTATED_CDS"/>
    <property type="molecule type" value="Genomic_DNA"/>
</dbReference>
<organism evidence="3 4">
    <name type="scientific">Rhodnius prolixus</name>
    <name type="common">Triatomid bug</name>
    <dbReference type="NCBI Taxonomy" id="13249"/>
    <lineage>
        <taxon>Eukaryota</taxon>
        <taxon>Metazoa</taxon>
        <taxon>Ecdysozoa</taxon>
        <taxon>Arthropoda</taxon>
        <taxon>Hexapoda</taxon>
        <taxon>Insecta</taxon>
        <taxon>Pterygota</taxon>
        <taxon>Neoptera</taxon>
        <taxon>Paraneoptera</taxon>
        <taxon>Hemiptera</taxon>
        <taxon>Heteroptera</taxon>
        <taxon>Panheteroptera</taxon>
        <taxon>Cimicomorpha</taxon>
        <taxon>Reduviidae</taxon>
        <taxon>Triatominae</taxon>
        <taxon>Rhodnius</taxon>
    </lineage>
</organism>
<evidence type="ECO:0000256" key="2">
    <source>
        <dbReference type="SAM" id="Phobius"/>
    </source>
</evidence>
<keyword evidence="2" id="KW-1133">Transmembrane helix</keyword>
<protein>
    <submittedName>
        <fullName evidence="3">Uncharacterized protein</fullName>
    </submittedName>
</protein>
<feature type="transmembrane region" description="Helical" evidence="2">
    <location>
        <begin position="137"/>
        <end position="157"/>
    </location>
</feature>
<feature type="region of interest" description="Disordered" evidence="1">
    <location>
        <begin position="1"/>
        <end position="28"/>
    </location>
</feature>